<feature type="compositionally biased region" description="Polar residues" evidence="3">
    <location>
        <begin position="343"/>
        <end position="352"/>
    </location>
</feature>
<evidence type="ECO:0000256" key="2">
    <source>
        <dbReference type="ARBA" id="ARBA00022737"/>
    </source>
</evidence>
<feature type="compositionally biased region" description="Polar residues" evidence="3">
    <location>
        <begin position="904"/>
        <end position="914"/>
    </location>
</feature>
<feature type="compositionally biased region" description="Polar residues" evidence="3">
    <location>
        <begin position="831"/>
        <end position="840"/>
    </location>
</feature>
<reference evidence="4" key="1">
    <citation type="submission" date="2020-11" db="EMBL/GenBank/DDBJ databases">
        <authorList>
            <consortium name="DOE Joint Genome Institute"/>
            <person name="Ahrendt S."/>
            <person name="Riley R."/>
            <person name="Andreopoulos W."/>
            <person name="LaButti K."/>
            <person name="Pangilinan J."/>
            <person name="Ruiz-duenas F.J."/>
            <person name="Barrasa J.M."/>
            <person name="Sanchez-Garcia M."/>
            <person name="Camarero S."/>
            <person name="Miyauchi S."/>
            <person name="Serrano A."/>
            <person name="Linde D."/>
            <person name="Babiker R."/>
            <person name="Drula E."/>
            <person name="Ayuso-Fernandez I."/>
            <person name="Pacheco R."/>
            <person name="Padilla G."/>
            <person name="Ferreira P."/>
            <person name="Barriuso J."/>
            <person name="Kellner H."/>
            <person name="Castanera R."/>
            <person name="Alfaro M."/>
            <person name="Ramirez L."/>
            <person name="Pisabarro A.G."/>
            <person name="Kuo A."/>
            <person name="Tritt A."/>
            <person name="Lipzen A."/>
            <person name="He G."/>
            <person name="Yan M."/>
            <person name="Ng V."/>
            <person name="Cullen D."/>
            <person name="Martin F."/>
            <person name="Rosso M.-N."/>
            <person name="Henrissat B."/>
            <person name="Hibbett D."/>
            <person name="Martinez A.T."/>
            <person name="Grigoriev I.V."/>
        </authorList>
    </citation>
    <scope>NUCLEOTIDE SEQUENCE</scope>
    <source>
        <strain evidence="4">AH 44721</strain>
    </source>
</reference>
<feature type="region of interest" description="Disordered" evidence="3">
    <location>
        <begin position="321"/>
        <end position="387"/>
    </location>
</feature>
<dbReference type="Gene3D" id="3.80.10.10">
    <property type="entry name" value="Ribonuclease Inhibitor"/>
    <property type="match status" value="2"/>
</dbReference>
<feature type="compositionally biased region" description="Low complexity" evidence="3">
    <location>
        <begin position="365"/>
        <end position="386"/>
    </location>
</feature>
<dbReference type="SMART" id="SM00369">
    <property type="entry name" value="LRR_TYP"/>
    <property type="match status" value="8"/>
</dbReference>
<keyword evidence="1" id="KW-0433">Leucine-rich repeat</keyword>
<name>A0A9P5TSB2_GYMJU</name>
<feature type="region of interest" description="Disordered" evidence="3">
    <location>
        <begin position="430"/>
        <end position="479"/>
    </location>
</feature>
<dbReference type="InterPro" id="IPR052574">
    <property type="entry name" value="CDIRP"/>
</dbReference>
<dbReference type="GO" id="GO:0035591">
    <property type="term" value="F:signaling adaptor activity"/>
    <property type="evidence" value="ECO:0007669"/>
    <property type="project" value="TreeGrafter"/>
</dbReference>
<feature type="compositionally biased region" description="Polar residues" evidence="3">
    <location>
        <begin position="786"/>
        <end position="807"/>
    </location>
</feature>
<feature type="compositionally biased region" description="Acidic residues" evidence="3">
    <location>
        <begin position="12"/>
        <end position="22"/>
    </location>
</feature>
<feature type="compositionally biased region" description="Polar residues" evidence="3">
    <location>
        <begin position="878"/>
        <end position="894"/>
    </location>
</feature>
<feature type="compositionally biased region" description="Low complexity" evidence="3">
    <location>
        <begin position="445"/>
        <end position="454"/>
    </location>
</feature>
<proteinExistence type="predicted"/>
<feature type="compositionally biased region" description="Polar residues" evidence="3">
    <location>
        <begin position="321"/>
        <end position="332"/>
    </location>
</feature>
<dbReference type="PROSITE" id="PS51450">
    <property type="entry name" value="LRR"/>
    <property type="match status" value="4"/>
</dbReference>
<protein>
    <recommendedName>
        <fullName evidence="6">L domain-like protein</fullName>
    </recommendedName>
</protein>
<dbReference type="OrthoDB" id="7451790at2759"/>
<feature type="compositionally biased region" description="Acidic residues" evidence="3">
    <location>
        <begin position="720"/>
        <end position="730"/>
    </location>
</feature>
<dbReference type="SUPFAM" id="SSF52058">
    <property type="entry name" value="L domain-like"/>
    <property type="match status" value="1"/>
</dbReference>
<feature type="compositionally biased region" description="Acidic residues" evidence="3">
    <location>
        <begin position="692"/>
        <end position="708"/>
    </location>
</feature>
<accession>A0A9P5TSB2</accession>
<dbReference type="Proteomes" id="UP000724874">
    <property type="component" value="Unassembled WGS sequence"/>
</dbReference>
<dbReference type="PANTHER" id="PTHR47566">
    <property type="match status" value="1"/>
</dbReference>
<feature type="compositionally biased region" description="Low complexity" evidence="3">
    <location>
        <begin position="105"/>
        <end position="117"/>
    </location>
</feature>
<dbReference type="InterPro" id="IPR001611">
    <property type="entry name" value="Leu-rich_rpt"/>
</dbReference>
<feature type="region of interest" description="Disordered" evidence="3">
    <location>
        <begin position="689"/>
        <end position="840"/>
    </location>
</feature>
<keyword evidence="5" id="KW-1185">Reference proteome</keyword>
<feature type="compositionally biased region" description="Polar residues" evidence="3">
    <location>
        <begin position="23"/>
        <end position="40"/>
    </location>
</feature>
<evidence type="ECO:0000256" key="1">
    <source>
        <dbReference type="ARBA" id="ARBA00022614"/>
    </source>
</evidence>
<sequence>MATAVPAWQTEELQDEWPEEESYGTQSVSFTQPLSTQIHTTADFEPDSTPSGSVNRAVGTFLVREDVQNAPLLPKTPGQKKKGMVKDFFTPLPLERMFEPPSPPIQSESEAAASNANPLSKSIYIKDSYAPEETEDEIVETDMPNMNSFHGRKANMACQFTFSMPRDSSSHQTTSNSAKYPQAQSTPNPPLPPKNAPPTDPRLRLFQFQYDTYTREHLSALVDSIAVNTPSGTGTGTTATPTSFGKGLSPVSEATGTTDHISHMRSAKRLKLSPSGDLVGDGVGLRASIARPVIHAKDYVGESRSLMEKIKLARDYSTISTVASGQNSSPSTTHDDIRDKSQKQISNDNTPSPRRPSFLSVPEHSNSNPSSGSTATPSTSYSSSSYRQKAAALMDQIKSDVKRQKRVFSGDSDMTHVTIQADETAKVIADNKENQKHSTHRRSSSKSNVSMSRSLASSRRHQKRSSEDTDVVHNLSRLSIQEPHPLANITIITPQANASSTSNPAPNEPESLPPPSSLAPPSYPSTSIRLTNNEDLNRFVSSSTASGTTLTAGSAPSFVKHAGPAHIRTIAPADLPSLPERFGDMLFDKVMMRWVKSTAKATMDAEKSAGQAGELSDDPFGDIESLRDDSNERREAQRESNPASPTEEDVPAVVEMTRIEEQSEVEDEEELELSNFSTDASAHVVDIMTGVEAEDYDDDDETTDSGDGDDLHTATQAEINDIDFDSEFEDSPSRNNITDAAPVSIPGPSSQSEQFLAVQPPPVVTLTPPNRGNSVAGTPVIKSALKSGSATPTSVLKNSYRRSYQTPNHRKVHRRSVSFSDGKRDGPIQGINASGGTVQSLRSKRIADMMNALEDSDLDDDESPSKVSSSGRPEELQPLTSRHPSNATANSSKLGPSPHRAFSRTYSQKLSPGRQSLSKANGTFLTECSFGVAHDRLVEVITDVQPFEPYWEELSSIDLSNAKLESVARLKEFLPRLDALNLNQNELAWLSGVPGSVRTLSVANNCLTGITSYSHLLNLENLDISNNEVESLRQLECLRRLRELKADANKIMSADGLQKMDVLAKLSLQGNAIKTIDFAQYRWPRLEMLNLSNNRLDSMQGVSSLQSLVALHADMNSLSELGVDEAMPRLRILRVSGNRLQNLDVGGMPNLRTLYADNNGLASLAKVDRLTKLENLSLRNQSGRGLKLLTRDVRDVKRLYLSGNPLASDFLVEACYNLVYLELAACRLTALPEGMGRLLPNLRVLNLNYNFLEDVRALEGLTRLQKLTIIGSRLKSTKPLIRLLRQMPDVEMLDFRMNPCTLGWYLPLLVKDVPGALQPSEGQKGLVGGQDWQQLDSKFRRDLPDASYIGRLAYRGLIMQGCPRIRVLDGVGVSEKERMKAQKVLEGILGKRNG</sequence>
<dbReference type="GO" id="GO:0031028">
    <property type="term" value="P:septation initiation signaling"/>
    <property type="evidence" value="ECO:0007669"/>
    <property type="project" value="TreeGrafter"/>
</dbReference>
<feature type="compositionally biased region" description="Pro residues" evidence="3">
    <location>
        <begin position="187"/>
        <end position="200"/>
    </location>
</feature>
<dbReference type="PANTHER" id="PTHR47566:SF1">
    <property type="entry name" value="PROTEIN NUD1"/>
    <property type="match status" value="1"/>
</dbReference>
<comment type="caution">
    <text evidence="4">The sequence shown here is derived from an EMBL/GenBank/DDBJ whole genome shotgun (WGS) entry which is preliminary data.</text>
</comment>
<feature type="compositionally biased region" description="Basic and acidic residues" evidence="3">
    <location>
        <begin position="333"/>
        <end position="342"/>
    </location>
</feature>
<gene>
    <name evidence="4" type="ORF">CPB84DRAFT_1766683</name>
</gene>
<dbReference type="InterPro" id="IPR003591">
    <property type="entry name" value="Leu-rich_rpt_typical-subtyp"/>
</dbReference>
<feature type="compositionally biased region" description="Pro residues" evidence="3">
    <location>
        <begin position="511"/>
        <end position="523"/>
    </location>
</feature>
<dbReference type="GO" id="GO:0061499">
    <property type="term" value="C:outer plaque of mitotic spindle pole body"/>
    <property type="evidence" value="ECO:0007669"/>
    <property type="project" value="TreeGrafter"/>
</dbReference>
<feature type="region of interest" description="Disordered" evidence="3">
    <location>
        <begin position="1"/>
        <end position="55"/>
    </location>
</feature>
<dbReference type="EMBL" id="JADNYJ010000010">
    <property type="protein sequence ID" value="KAF8909016.1"/>
    <property type="molecule type" value="Genomic_DNA"/>
</dbReference>
<evidence type="ECO:0000313" key="4">
    <source>
        <dbReference type="EMBL" id="KAF8909016.1"/>
    </source>
</evidence>
<dbReference type="Pfam" id="PF13855">
    <property type="entry name" value="LRR_8"/>
    <property type="match status" value="1"/>
</dbReference>
<keyword evidence="2" id="KW-0677">Repeat</keyword>
<evidence type="ECO:0008006" key="6">
    <source>
        <dbReference type="Google" id="ProtNLM"/>
    </source>
</evidence>
<evidence type="ECO:0000256" key="3">
    <source>
        <dbReference type="SAM" id="MobiDB-lite"/>
    </source>
</evidence>
<feature type="region of interest" description="Disordered" evidence="3">
    <location>
        <begin position="605"/>
        <end position="653"/>
    </location>
</feature>
<feature type="region of interest" description="Disordered" evidence="3">
    <location>
        <begin position="853"/>
        <end position="914"/>
    </location>
</feature>
<dbReference type="InterPro" id="IPR032675">
    <property type="entry name" value="LRR_dom_sf"/>
</dbReference>
<organism evidence="4 5">
    <name type="scientific">Gymnopilus junonius</name>
    <name type="common">Spectacular rustgill mushroom</name>
    <name type="synonym">Gymnopilus spectabilis subsp. junonius</name>
    <dbReference type="NCBI Taxonomy" id="109634"/>
    <lineage>
        <taxon>Eukaryota</taxon>
        <taxon>Fungi</taxon>
        <taxon>Dikarya</taxon>
        <taxon>Basidiomycota</taxon>
        <taxon>Agaricomycotina</taxon>
        <taxon>Agaricomycetes</taxon>
        <taxon>Agaricomycetidae</taxon>
        <taxon>Agaricales</taxon>
        <taxon>Agaricineae</taxon>
        <taxon>Hymenogastraceae</taxon>
        <taxon>Gymnopilus</taxon>
    </lineage>
</organism>
<feature type="region of interest" description="Disordered" evidence="3">
    <location>
        <begin position="496"/>
        <end position="525"/>
    </location>
</feature>
<feature type="compositionally biased region" description="Polar residues" evidence="3">
    <location>
        <begin position="164"/>
        <end position="186"/>
    </location>
</feature>
<evidence type="ECO:0000313" key="5">
    <source>
        <dbReference type="Proteomes" id="UP000724874"/>
    </source>
</evidence>
<feature type="region of interest" description="Disordered" evidence="3">
    <location>
        <begin position="94"/>
        <end position="118"/>
    </location>
</feature>
<feature type="region of interest" description="Disordered" evidence="3">
    <location>
        <begin position="164"/>
        <end position="201"/>
    </location>
</feature>
<dbReference type="GO" id="GO:1902412">
    <property type="term" value="P:regulation of mitotic cytokinesis"/>
    <property type="evidence" value="ECO:0007669"/>
    <property type="project" value="TreeGrafter"/>
</dbReference>
<feature type="compositionally biased region" description="Basic and acidic residues" evidence="3">
    <location>
        <begin position="624"/>
        <end position="638"/>
    </location>
</feature>